<accession>A0A3B3QZH8</accession>
<evidence type="ECO:0000313" key="3">
    <source>
        <dbReference type="Proteomes" id="UP000261540"/>
    </source>
</evidence>
<name>A0A3B3QZH8_9TELE</name>
<dbReference type="GO" id="GO:0043565">
    <property type="term" value="F:sequence-specific DNA binding"/>
    <property type="evidence" value="ECO:0007669"/>
    <property type="project" value="TreeGrafter"/>
</dbReference>
<evidence type="ECO:0000256" key="1">
    <source>
        <dbReference type="SAM" id="MobiDB-lite"/>
    </source>
</evidence>
<dbReference type="Ensembl" id="ENSPKIT00000023253.1">
    <property type="protein sequence ID" value="ENSPKIP00000011314.1"/>
    <property type="gene ID" value="ENSPKIG00000018455.1"/>
</dbReference>
<dbReference type="STRING" id="1676925.ENSPKIP00000011314"/>
<dbReference type="InterPro" id="IPR019188">
    <property type="entry name" value="SNAPC1"/>
</dbReference>
<dbReference type="Pfam" id="PF09808">
    <property type="entry name" value="SNAPC1"/>
    <property type="match status" value="1"/>
</dbReference>
<keyword evidence="3" id="KW-1185">Reference proteome</keyword>
<dbReference type="GO" id="GO:0042795">
    <property type="term" value="P:snRNA transcription by RNA polymerase II"/>
    <property type="evidence" value="ECO:0007669"/>
    <property type="project" value="TreeGrafter"/>
</dbReference>
<dbReference type="PANTHER" id="PTHR15131:SF3">
    <property type="entry name" value="SNRNA-ACTIVATING PROTEIN COMPLEX SUBUNIT 1"/>
    <property type="match status" value="1"/>
</dbReference>
<reference evidence="2" key="1">
    <citation type="submission" date="2025-08" db="UniProtKB">
        <authorList>
            <consortium name="Ensembl"/>
        </authorList>
    </citation>
    <scope>IDENTIFICATION</scope>
</reference>
<evidence type="ECO:0000313" key="2">
    <source>
        <dbReference type="Ensembl" id="ENSPKIP00000011314.1"/>
    </source>
</evidence>
<organism evidence="2 3">
    <name type="scientific">Paramormyrops kingsleyae</name>
    <dbReference type="NCBI Taxonomy" id="1676925"/>
    <lineage>
        <taxon>Eukaryota</taxon>
        <taxon>Metazoa</taxon>
        <taxon>Chordata</taxon>
        <taxon>Craniata</taxon>
        <taxon>Vertebrata</taxon>
        <taxon>Euteleostomi</taxon>
        <taxon>Actinopterygii</taxon>
        <taxon>Neopterygii</taxon>
        <taxon>Teleostei</taxon>
        <taxon>Osteoglossocephala</taxon>
        <taxon>Osteoglossomorpha</taxon>
        <taxon>Osteoglossiformes</taxon>
        <taxon>Mormyridae</taxon>
        <taxon>Paramormyrops</taxon>
    </lineage>
</organism>
<dbReference type="GO" id="GO:0042796">
    <property type="term" value="P:snRNA transcription by RNA polymerase III"/>
    <property type="evidence" value="ECO:0007669"/>
    <property type="project" value="TreeGrafter"/>
</dbReference>
<dbReference type="GO" id="GO:0019185">
    <property type="term" value="C:snRNA-activating protein complex"/>
    <property type="evidence" value="ECO:0007669"/>
    <property type="project" value="TreeGrafter"/>
</dbReference>
<gene>
    <name evidence="2" type="primary">SNAPC1</name>
</gene>
<dbReference type="AlphaFoldDB" id="A0A3B3QZH8"/>
<proteinExistence type="predicted"/>
<dbReference type="GeneTree" id="ENSGT00390000018691"/>
<feature type="region of interest" description="Disordered" evidence="1">
    <location>
        <begin position="257"/>
        <end position="276"/>
    </location>
</feature>
<dbReference type="Proteomes" id="UP000261540">
    <property type="component" value="Unplaced"/>
</dbReference>
<dbReference type="PANTHER" id="PTHR15131">
    <property type="entry name" value="SMALL NUCLEAR RNA ACTIVATING COMPLEX, POLYPEPTIDE 1"/>
    <property type="match status" value="1"/>
</dbReference>
<protein>
    <submittedName>
        <fullName evidence="2">Small nuclear RNA activating complex polypeptide 1</fullName>
    </submittedName>
</protein>
<reference evidence="2" key="2">
    <citation type="submission" date="2025-09" db="UniProtKB">
        <authorList>
            <consortium name="Ensembl"/>
        </authorList>
    </citation>
    <scope>IDENTIFICATION</scope>
</reference>
<sequence>MEYYIGPLKSDCEDILSQFQRTESVRYETFSAIWRKMDFSTIFYGKMSPNEMSTYTRLALTTAYPYFLPPYTFQIRVGGLYLLYGLYHTQLTSPKEKIRIALKDWEDIVKFQKDAVNAQHFDVVYILRKLFTLKAFYFTAMPKMLFFEVKRKPKRDEVCEDFRERPEHVKELIDMETLEEIMNVQQHYEKMKAAISTTLGQKYSGISLIRKDLSLQLRDTVMEYHKWQEKVVSCLLRSSGLIVCLLLGSPQVSRARRHRQVEMDTSGSGTDPGLEVSLRKRPQSLRARTRKNLIGKGLAVPPNPLHWPP</sequence>